<dbReference type="EMBL" id="JACIEA010000002">
    <property type="protein sequence ID" value="MBB3943568.1"/>
    <property type="molecule type" value="Genomic_DNA"/>
</dbReference>
<evidence type="ECO:0000313" key="3">
    <source>
        <dbReference type="Proteomes" id="UP000581447"/>
    </source>
</evidence>
<organism evidence="2 3">
    <name type="scientific">Sphingorhabdus rigui</name>
    <dbReference type="NCBI Taxonomy" id="1282858"/>
    <lineage>
        <taxon>Bacteria</taxon>
        <taxon>Pseudomonadati</taxon>
        <taxon>Pseudomonadota</taxon>
        <taxon>Alphaproteobacteria</taxon>
        <taxon>Sphingomonadales</taxon>
        <taxon>Sphingomonadaceae</taxon>
        <taxon>Sphingorhabdus</taxon>
    </lineage>
</organism>
<evidence type="ECO:0000259" key="1">
    <source>
        <dbReference type="Pfam" id="PF18454"/>
    </source>
</evidence>
<comment type="caution">
    <text evidence="2">The sequence shown here is derived from an EMBL/GenBank/DDBJ whole genome shotgun (WGS) entry which is preliminary data.</text>
</comment>
<dbReference type="Pfam" id="PF18454">
    <property type="entry name" value="Mtd_N"/>
    <property type="match status" value="1"/>
</dbReference>
<name>A0A840AZP2_9SPHN</name>
<proteinExistence type="predicted"/>
<dbReference type="RefSeq" id="WP_183941863.1">
    <property type="nucleotide sequence ID" value="NZ_BAABBG010000005.1"/>
</dbReference>
<evidence type="ECO:0000313" key="2">
    <source>
        <dbReference type="EMBL" id="MBB3943568.1"/>
    </source>
</evidence>
<gene>
    <name evidence="2" type="ORF">GGR91_001826</name>
</gene>
<dbReference type="Proteomes" id="UP000581447">
    <property type="component" value="Unassembled WGS sequence"/>
</dbReference>
<protein>
    <recommendedName>
        <fullName evidence="1">Major tropism determinant N-terminal domain-containing protein</fullName>
    </recommendedName>
</protein>
<keyword evidence="3" id="KW-1185">Reference proteome</keyword>
<reference evidence="2 3" key="1">
    <citation type="submission" date="2020-08" db="EMBL/GenBank/DDBJ databases">
        <title>Genomic Encyclopedia of Type Strains, Phase IV (KMG-IV): sequencing the most valuable type-strain genomes for metagenomic binning, comparative biology and taxonomic classification.</title>
        <authorList>
            <person name="Goeker M."/>
        </authorList>
    </citation>
    <scope>NUCLEOTIDE SEQUENCE [LARGE SCALE GENOMIC DNA]</scope>
    <source>
        <strain evidence="2 3">DSM 29050</strain>
    </source>
</reference>
<feature type="domain" description="Major tropism determinant N-terminal" evidence="1">
    <location>
        <begin position="4"/>
        <end position="40"/>
    </location>
</feature>
<sequence length="150" mass="15433">MPRIQIKRGLKANLPTASMLPGEAHFTTDRGTLHIATGATARLPVVPAIDDLATVASVDGAADFLILHDASAVGQKEAKITVNAFKAALNIPASDLDEKAAVVAGGTSGYIWGTNGTDGVIRLNNSMAWTKDAANAFVTLAVGDVDCGTF</sequence>
<dbReference type="InterPro" id="IPR041352">
    <property type="entry name" value="Mtd_N"/>
</dbReference>
<dbReference type="AlphaFoldDB" id="A0A840AZP2"/>
<accession>A0A840AZP2</accession>